<dbReference type="Proteomes" id="UP001242732">
    <property type="component" value="Chromosome"/>
</dbReference>
<sequence length="152" mass="16190">MEEDDSAAALGGRFAARGGLAEKSQLATLSWDSCWARSGELFGDTLKVGYGFHPPPVILLNMGIPENRGEISLRRWTMPPGNTAAIVLGCEARRQRASETNAFNTNSTAGMHEPVAPCARRGCTGLAALHHSGPGRTAFRITRGIASGANRW</sequence>
<reference evidence="1 2" key="1">
    <citation type="submission" date="2023-06" db="EMBL/GenBank/DDBJ databases">
        <authorList>
            <person name="Ham H."/>
            <person name="Park D.S."/>
        </authorList>
    </citation>
    <scope>NUCLEOTIDE SEQUENCE [LARGE SCALE GENOMIC DNA]</scope>
    <source>
        <strain evidence="1 2">KACC 17005</strain>
    </source>
</reference>
<proteinExistence type="predicted"/>
<dbReference type="EMBL" id="CP127363">
    <property type="protein sequence ID" value="WIY50621.1"/>
    <property type="molecule type" value="Genomic_DNA"/>
</dbReference>
<evidence type="ECO:0000313" key="2">
    <source>
        <dbReference type="Proteomes" id="UP001242732"/>
    </source>
</evidence>
<evidence type="ECO:0000313" key="1">
    <source>
        <dbReference type="EMBL" id="WIY50621.1"/>
    </source>
</evidence>
<organism evidence="1 2">
    <name type="scientific">Paracidovorax citrulli</name>
    <name type="common">Acidovorax citrulli</name>
    <dbReference type="NCBI Taxonomy" id="80869"/>
    <lineage>
        <taxon>Bacteria</taxon>
        <taxon>Pseudomonadati</taxon>
        <taxon>Pseudomonadota</taxon>
        <taxon>Betaproteobacteria</taxon>
        <taxon>Burkholderiales</taxon>
        <taxon>Comamonadaceae</taxon>
        <taxon>Paracidovorax</taxon>
    </lineage>
</organism>
<accession>A0ABY9AUS0</accession>
<keyword evidence="2" id="KW-1185">Reference proteome</keyword>
<name>A0ABY9AUS0_PARCI</name>
<dbReference type="RefSeq" id="WP_232521709.1">
    <property type="nucleotide sequence ID" value="NZ_CP023687.1"/>
</dbReference>
<protein>
    <submittedName>
        <fullName evidence="1">Uncharacterized protein</fullName>
    </submittedName>
</protein>
<gene>
    <name evidence="1" type="ORF">QRO08_08660</name>
</gene>